<keyword evidence="3" id="KW-1185">Reference proteome</keyword>
<name>A0A4C2ABG6_EUMVA</name>
<feature type="compositionally biased region" description="Low complexity" evidence="1">
    <location>
        <begin position="111"/>
        <end position="121"/>
    </location>
</feature>
<dbReference type="Proteomes" id="UP000299102">
    <property type="component" value="Unassembled WGS sequence"/>
</dbReference>
<reference evidence="2 3" key="1">
    <citation type="journal article" date="2019" name="Commun. Biol.">
        <title>The bagworm genome reveals a unique fibroin gene that provides high tensile strength.</title>
        <authorList>
            <person name="Kono N."/>
            <person name="Nakamura H."/>
            <person name="Ohtoshi R."/>
            <person name="Tomita M."/>
            <person name="Numata K."/>
            <person name="Arakawa K."/>
        </authorList>
    </citation>
    <scope>NUCLEOTIDE SEQUENCE [LARGE SCALE GENOMIC DNA]</scope>
</reference>
<dbReference type="OrthoDB" id="6022555at2759"/>
<sequence length="169" mass="19312">MNSRNSVNEKNFVKYSSELSLNQFEVKERIEIPFDHIYACHSRSVEVQRPNLQLTKEVEITTQCVPADLKAAGLSEVAALRDRILRIRLLEMEKKLNNQRRSQNPPSAPVNTTQQGHHQNTTSQLLLNSNYTELLIPSSRANTFLFENDLNSTSAFRPNNDIKQESGMI</sequence>
<organism evidence="2 3">
    <name type="scientific">Eumeta variegata</name>
    <name type="common">Bagworm moth</name>
    <name type="synonym">Eumeta japonica</name>
    <dbReference type="NCBI Taxonomy" id="151549"/>
    <lineage>
        <taxon>Eukaryota</taxon>
        <taxon>Metazoa</taxon>
        <taxon>Ecdysozoa</taxon>
        <taxon>Arthropoda</taxon>
        <taxon>Hexapoda</taxon>
        <taxon>Insecta</taxon>
        <taxon>Pterygota</taxon>
        <taxon>Neoptera</taxon>
        <taxon>Endopterygota</taxon>
        <taxon>Lepidoptera</taxon>
        <taxon>Glossata</taxon>
        <taxon>Ditrysia</taxon>
        <taxon>Tineoidea</taxon>
        <taxon>Psychidae</taxon>
        <taxon>Oiketicinae</taxon>
        <taxon>Eumeta</taxon>
    </lineage>
</organism>
<feature type="region of interest" description="Disordered" evidence="1">
    <location>
        <begin position="96"/>
        <end position="121"/>
    </location>
</feature>
<evidence type="ECO:0000313" key="3">
    <source>
        <dbReference type="Proteomes" id="UP000299102"/>
    </source>
</evidence>
<accession>A0A4C2ABG6</accession>
<dbReference type="EMBL" id="BGZK01003041">
    <property type="protein sequence ID" value="GBP97986.1"/>
    <property type="molecule type" value="Genomic_DNA"/>
</dbReference>
<evidence type="ECO:0000256" key="1">
    <source>
        <dbReference type="SAM" id="MobiDB-lite"/>
    </source>
</evidence>
<gene>
    <name evidence="2" type="ORF">EVAR_69296_1</name>
</gene>
<evidence type="ECO:0000313" key="2">
    <source>
        <dbReference type="EMBL" id="GBP97986.1"/>
    </source>
</evidence>
<proteinExistence type="predicted"/>
<dbReference type="AlphaFoldDB" id="A0A4C2ABG6"/>
<comment type="caution">
    <text evidence="2">The sequence shown here is derived from an EMBL/GenBank/DDBJ whole genome shotgun (WGS) entry which is preliminary data.</text>
</comment>
<protein>
    <submittedName>
        <fullName evidence="2">Uncharacterized protein</fullName>
    </submittedName>
</protein>